<protein>
    <submittedName>
        <fullName evidence="5">DUF262 domain-containing protein</fullName>
    </submittedName>
</protein>
<name>A0A8J7WKP3_9ACTN</name>
<accession>A0A8J7WKP3</accession>
<evidence type="ECO:0000259" key="4">
    <source>
        <dbReference type="Pfam" id="PF07510"/>
    </source>
</evidence>
<evidence type="ECO:0000313" key="6">
    <source>
        <dbReference type="Proteomes" id="UP000677913"/>
    </source>
</evidence>
<dbReference type="GO" id="GO:0003824">
    <property type="term" value="F:catalytic activity"/>
    <property type="evidence" value="ECO:0007669"/>
    <property type="project" value="InterPro"/>
</dbReference>
<keyword evidence="1" id="KW-0227">DNA damage</keyword>
<dbReference type="Pfam" id="PF07510">
    <property type="entry name" value="GmrSD_C"/>
    <property type="match status" value="1"/>
</dbReference>
<evidence type="ECO:0000259" key="2">
    <source>
        <dbReference type="Pfam" id="PF01035"/>
    </source>
</evidence>
<gene>
    <name evidence="5" type="ORF">KGA66_13645</name>
</gene>
<sequence>MRAGETTLAGLLEGKKQFQVPLFQRPYSWKEQQLTQLWSDILEQADLIAEGSAGSAHFLGSVVHAPSPQHSMGFPHALVVDGQQRLTTLSLALAAIRDHVAKADAAWAHDISNRFLVNSRTQGSNLLRLVPTQVDRAVYSAHINGIAALDDDSRVGAAYRFFRAALAATEDPADTHSIQHIEEAITSRLTLVEIAAGTGDNVYRIFQSLNNTGLELSQTDLVRNYVFMHLPTRGEHVYETLWTPLQKSVNDPKLLEDLIWLELILSGANRVRRQDVYRERQVRFEQQPDTEDTYEDWVRELRRRSVHYLTLIDPNRESDAAVRGALWRLRAWDADTPAPAIMLLLDRRERGEATSEQVAKALTYIESFLVRRMICRVPPNGLNRIFQDLPGQLPADMLVDEGVRKVLSGERRSWPDDAELLDAIRTKPFYLYGRGHQRQFVLRRLEESYDHPEPVDFVTAKLTVEHVLPQGASKEWLAVLAEDAIDGETPAETHRRLVHTLGNLTLTAQNSELSNHPFQRKQDLFKASHLEMNRRIAEAPRWGATEIEQRAKVLAQTASILWPSPVAGVGRVERGRDWSLLHQALAILPPGAWTSYGDLAALIGSAAQPVGAHLAQTTGVANAHRVLTSDGRVSPGFRWMGEDRGNVLDILRDEGVRFNGNDAAEPKQRLSAPALAALLDLGDESISEKMS</sequence>
<reference evidence="5" key="1">
    <citation type="submission" date="2021-04" db="EMBL/GenBank/DDBJ databases">
        <title>Genome based classification of Actinospica acidithermotolerans sp. nov., an actinobacterium isolated from an Indonesian hot spring.</title>
        <authorList>
            <person name="Kusuma A.B."/>
            <person name="Putra K.E."/>
            <person name="Nafisah S."/>
            <person name="Loh J."/>
            <person name="Nouioui I."/>
            <person name="Goodfellow M."/>
        </authorList>
    </citation>
    <scope>NUCLEOTIDE SEQUENCE</scope>
    <source>
        <strain evidence="5">DSM 45618</strain>
    </source>
</reference>
<dbReference type="PANTHER" id="PTHR35149">
    <property type="entry name" value="SLL5132 PROTEIN"/>
    <property type="match status" value="1"/>
</dbReference>
<comment type="caution">
    <text evidence="5">The sequence shown here is derived from an EMBL/GenBank/DDBJ whole genome shotgun (WGS) entry which is preliminary data.</text>
</comment>
<dbReference type="InterPro" id="IPR004919">
    <property type="entry name" value="GmrSD_N"/>
</dbReference>
<dbReference type="Pfam" id="PF01035">
    <property type="entry name" value="DNA_binding_1"/>
    <property type="match status" value="1"/>
</dbReference>
<dbReference type="InterPro" id="IPR014048">
    <property type="entry name" value="MethylDNA_cys_MeTrfase_DNA-bd"/>
</dbReference>
<dbReference type="AlphaFoldDB" id="A0A8J7WKP3"/>
<keyword evidence="6" id="KW-1185">Reference proteome</keyword>
<feature type="domain" description="GmrSD restriction endonucleases C-terminal" evidence="4">
    <location>
        <begin position="414"/>
        <end position="556"/>
    </location>
</feature>
<dbReference type="RefSeq" id="WP_211468417.1">
    <property type="nucleotide sequence ID" value="NZ_JAGSXH010000041.1"/>
</dbReference>
<dbReference type="GO" id="GO:0006281">
    <property type="term" value="P:DNA repair"/>
    <property type="evidence" value="ECO:0007669"/>
    <property type="project" value="InterPro"/>
</dbReference>
<evidence type="ECO:0000313" key="5">
    <source>
        <dbReference type="EMBL" id="MBS2964096.1"/>
    </source>
</evidence>
<dbReference type="InterPro" id="IPR036217">
    <property type="entry name" value="MethylDNA_cys_MeTrfase_DNAb"/>
</dbReference>
<feature type="domain" description="Methylated-DNA-[protein]-cysteine S-methyltransferase DNA binding" evidence="2">
    <location>
        <begin position="583"/>
        <end position="640"/>
    </location>
</feature>
<dbReference type="EMBL" id="JAGSXH010000041">
    <property type="protein sequence ID" value="MBS2964096.1"/>
    <property type="molecule type" value="Genomic_DNA"/>
</dbReference>
<evidence type="ECO:0000256" key="1">
    <source>
        <dbReference type="ARBA" id="ARBA00022763"/>
    </source>
</evidence>
<dbReference type="InterPro" id="IPR011089">
    <property type="entry name" value="GmrSD_C"/>
</dbReference>
<dbReference type="InterPro" id="IPR036388">
    <property type="entry name" value="WH-like_DNA-bd_sf"/>
</dbReference>
<dbReference type="SUPFAM" id="SSF46767">
    <property type="entry name" value="Methylated DNA-protein cysteine methyltransferase, C-terminal domain"/>
    <property type="match status" value="1"/>
</dbReference>
<dbReference type="PANTHER" id="PTHR35149:SF2">
    <property type="entry name" value="DUF262 DOMAIN-CONTAINING PROTEIN"/>
    <property type="match status" value="1"/>
</dbReference>
<dbReference type="Gene3D" id="1.10.10.10">
    <property type="entry name" value="Winged helix-like DNA-binding domain superfamily/Winged helix DNA-binding domain"/>
    <property type="match status" value="1"/>
</dbReference>
<dbReference type="Proteomes" id="UP000677913">
    <property type="component" value="Unassembled WGS sequence"/>
</dbReference>
<proteinExistence type="predicted"/>
<organism evidence="5 6">
    <name type="scientific">Actinocrinis puniceicyclus</name>
    <dbReference type="NCBI Taxonomy" id="977794"/>
    <lineage>
        <taxon>Bacteria</taxon>
        <taxon>Bacillati</taxon>
        <taxon>Actinomycetota</taxon>
        <taxon>Actinomycetes</taxon>
        <taxon>Catenulisporales</taxon>
        <taxon>Actinospicaceae</taxon>
        <taxon>Actinocrinis</taxon>
    </lineage>
</organism>
<evidence type="ECO:0000259" key="3">
    <source>
        <dbReference type="Pfam" id="PF03235"/>
    </source>
</evidence>
<dbReference type="Pfam" id="PF03235">
    <property type="entry name" value="GmrSD_N"/>
    <property type="match status" value="1"/>
</dbReference>
<feature type="domain" description="GmrSD restriction endonucleases N-terminal" evidence="3">
    <location>
        <begin position="9"/>
        <end position="227"/>
    </location>
</feature>